<keyword evidence="3" id="KW-0964">Secreted</keyword>
<dbReference type="InterPro" id="IPR001087">
    <property type="entry name" value="GDSL"/>
</dbReference>
<dbReference type="Gene3D" id="3.40.50.1110">
    <property type="entry name" value="SGNH hydrolase"/>
    <property type="match status" value="1"/>
</dbReference>
<sequence>MEATKCNLVSFVTIGCILVLLPRMAKAQQTYKPPAVFIFGDSLSDPGNNNYIRTLSRANNPPNGIDFPGGYPTGRYSNGRTTVDIIGQLLGLTEFIPPYLAPNTTGAMILNGVNYASGAGGILDSSGYILYGRIAMNKQLDYFANTKAQIIAMLGEEVGMRLISSALYSSNLGSNDYLNNYYQPASPIGNLSSSQVAALVLTTYRGQLTRLYNLGARKIVVASLGPIGCIPFQLTFRFSRDGQCSEKVNAQAREFNAGLLGLVNELNANLPGAKIVYADAYKGVSEMIANPSAFGFSVVDRGCCGAGGPYKGAVPCLPNFKICPNRFDYLFWDPYHPTDKANVVLSNRFWDTPGYTYPMSVKQLIMS</sequence>
<dbReference type="GO" id="GO:0005576">
    <property type="term" value="C:extracellular region"/>
    <property type="evidence" value="ECO:0007669"/>
    <property type="project" value="UniProtKB-SubCell"/>
</dbReference>
<dbReference type="Proteomes" id="UP000822688">
    <property type="component" value="Chromosome 6"/>
</dbReference>
<dbReference type="CDD" id="cd01837">
    <property type="entry name" value="SGNH_plant_lipase_like"/>
    <property type="match status" value="1"/>
</dbReference>
<keyword evidence="4 7" id="KW-0732">Signal</keyword>
<keyword evidence="6" id="KW-0442">Lipid degradation</keyword>
<protein>
    <submittedName>
        <fullName evidence="8">Uncharacterized protein</fullName>
    </submittedName>
</protein>
<proteinExistence type="inferred from homology"/>
<evidence type="ECO:0000256" key="4">
    <source>
        <dbReference type="ARBA" id="ARBA00022729"/>
    </source>
</evidence>
<dbReference type="EMBL" id="CM026427">
    <property type="protein sequence ID" value="KAG0568652.1"/>
    <property type="molecule type" value="Genomic_DNA"/>
</dbReference>
<feature type="signal peptide" evidence="7">
    <location>
        <begin position="1"/>
        <end position="27"/>
    </location>
</feature>
<evidence type="ECO:0000256" key="7">
    <source>
        <dbReference type="SAM" id="SignalP"/>
    </source>
</evidence>
<gene>
    <name evidence="8" type="ORF">KC19_6G036000</name>
</gene>
<keyword evidence="6" id="KW-0443">Lipid metabolism</keyword>
<dbReference type="PROSITE" id="PS51257">
    <property type="entry name" value="PROKAR_LIPOPROTEIN"/>
    <property type="match status" value="1"/>
</dbReference>
<feature type="chain" id="PRO_5036274484" evidence="7">
    <location>
        <begin position="28"/>
        <end position="367"/>
    </location>
</feature>
<dbReference type="SUPFAM" id="SSF52266">
    <property type="entry name" value="SGNH hydrolase"/>
    <property type="match status" value="1"/>
</dbReference>
<organism evidence="8 9">
    <name type="scientific">Ceratodon purpureus</name>
    <name type="common">Fire moss</name>
    <name type="synonym">Dicranum purpureum</name>
    <dbReference type="NCBI Taxonomy" id="3225"/>
    <lineage>
        <taxon>Eukaryota</taxon>
        <taxon>Viridiplantae</taxon>
        <taxon>Streptophyta</taxon>
        <taxon>Embryophyta</taxon>
        <taxon>Bryophyta</taxon>
        <taxon>Bryophytina</taxon>
        <taxon>Bryopsida</taxon>
        <taxon>Dicranidae</taxon>
        <taxon>Pseudoditrichales</taxon>
        <taxon>Ditrichaceae</taxon>
        <taxon>Ceratodon</taxon>
    </lineage>
</organism>
<name>A0A8T0HCL1_CERPU</name>
<dbReference type="InterPro" id="IPR036514">
    <property type="entry name" value="SGNH_hydro_sf"/>
</dbReference>
<dbReference type="AlphaFoldDB" id="A0A8T0HCL1"/>
<reference evidence="8 9" key="1">
    <citation type="submission" date="2020-06" db="EMBL/GenBank/DDBJ databases">
        <title>WGS assembly of Ceratodon purpureus strain R40.</title>
        <authorList>
            <person name="Carey S.B."/>
            <person name="Jenkins J."/>
            <person name="Shu S."/>
            <person name="Lovell J.T."/>
            <person name="Sreedasyam A."/>
            <person name="Maumus F."/>
            <person name="Tiley G.P."/>
            <person name="Fernandez-Pozo N."/>
            <person name="Barry K."/>
            <person name="Chen C."/>
            <person name="Wang M."/>
            <person name="Lipzen A."/>
            <person name="Daum C."/>
            <person name="Saski C.A."/>
            <person name="Payton A.C."/>
            <person name="Mcbreen J.C."/>
            <person name="Conrad R.E."/>
            <person name="Kollar L.M."/>
            <person name="Olsson S."/>
            <person name="Huttunen S."/>
            <person name="Landis J.B."/>
            <person name="Wickett N.J."/>
            <person name="Johnson M.G."/>
            <person name="Rensing S.A."/>
            <person name="Grimwood J."/>
            <person name="Schmutz J."/>
            <person name="Mcdaniel S.F."/>
        </authorList>
    </citation>
    <scope>NUCLEOTIDE SEQUENCE [LARGE SCALE GENOMIC DNA]</scope>
    <source>
        <strain evidence="8 9">R40</strain>
    </source>
</reference>
<dbReference type="GO" id="GO:0016042">
    <property type="term" value="P:lipid catabolic process"/>
    <property type="evidence" value="ECO:0007669"/>
    <property type="project" value="UniProtKB-KW"/>
</dbReference>
<dbReference type="EMBL" id="CM026427">
    <property type="protein sequence ID" value="KAG0568653.1"/>
    <property type="molecule type" value="Genomic_DNA"/>
</dbReference>
<evidence type="ECO:0000313" key="8">
    <source>
        <dbReference type="EMBL" id="KAG0568655.1"/>
    </source>
</evidence>
<dbReference type="Pfam" id="PF00657">
    <property type="entry name" value="Lipase_GDSL"/>
    <property type="match status" value="1"/>
</dbReference>
<keyword evidence="5" id="KW-0378">Hydrolase</keyword>
<comment type="subcellular location">
    <subcellularLocation>
        <location evidence="1">Secreted</location>
    </subcellularLocation>
</comment>
<dbReference type="EMBL" id="CM026427">
    <property type="protein sequence ID" value="KAG0568656.1"/>
    <property type="molecule type" value="Genomic_DNA"/>
</dbReference>
<evidence type="ECO:0000256" key="1">
    <source>
        <dbReference type="ARBA" id="ARBA00004613"/>
    </source>
</evidence>
<keyword evidence="9" id="KW-1185">Reference proteome</keyword>
<comment type="caution">
    <text evidence="8">The sequence shown here is derived from an EMBL/GenBank/DDBJ whole genome shotgun (WGS) entry which is preliminary data.</text>
</comment>
<evidence type="ECO:0000256" key="3">
    <source>
        <dbReference type="ARBA" id="ARBA00022525"/>
    </source>
</evidence>
<dbReference type="EMBL" id="CM026427">
    <property type="protein sequence ID" value="KAG0568654.1"/>
    <property type="molecule type" value="Genomic_DNA"/>
</dbReference>
<dbReference type="InterPro" id="IPR051238">
    <property type="entry name" value="GDSL_esterase/lipase"/>
</dbReference>
<dbReference type="InterPro" id="IPR035669">
    <property type="entry name" value="SGNH_plant_lipase-like"/>
</dbReference>
<evidence type="ECO:0000256" key="5">
    <source>
        <dbReference type="ARBA" id="ARBA00022801"/>
    </source>
</evidence>
<accession>A0A8T0HCL1</accession>
<evidence type="ECO:0000313" key="9">
    <source>
        <dbReference type="Proteomes" id="UP000822688"/>
    </source>
</evidence>
<evidence type="ECO:0000256" key="2">
    <source>
        <dbReference type="ARBA" id="ARBA00008668"/>
    </source>
</evidence>
<comment type="similarity">
    <text evidence="2">Belongs to the 'GDSL' lipolytic enzyme family.</text>
</comment>
<dbReference type="PANTHER" id="PTHR45650">
    <property type="entry name" value="GDSL-LIKE LIPASE/ACYLHYDROLASE-RELATED"/>
    <property type="match status" value="1"/>
</dbReference>
<evidence type="ECO:0000256" key="6">
    <source>
        <dbReference type="ARBA" id="ARBA00022963"/>
    </source>
</evidence>
<dbReference type="GO" id="GO:0016788">
    <property type="term" value="F:hydrolase activity, acting on ester bonds"/>
    <property type="evidence" value="ECO:0007669"/>
    <property type="project" value="InterPro"/>
</dbReference>
<dbReference type="EMBL" id="CM026427">
    <property type="protein sequence ID" value="KAG0568655.1"/>
    <property type="molecule type" value="Genomic_DNA"/>
</dbReference>